<proteinExistence type="predicted"/>
<evidence type="ECO:0000313" key="2">
    <source>
        <dbReference type="Proteomes" id="UP000549052"/>
    </source>
</evidence>
<dbReference type="PROSITE" id="PS51257">
    <property type="entry name" value="PROKAR_LIPOPROTEIN"/>
    <property type="match status" value="1"/>
</dbReference>
<dbReference type="Proteomes" id="UP000549052">
    <property type="component" value="Unassembled WGS sequence"/>
</dbReference>
<dbReference type="RefSeq" id="WP_182552338.1">
    <property type="nucleotide sequence ID" value="NZ_JACGXN010000016.1"/>
</dbReference>
<reference evidence="1 2" key="1">
    <citation type="submission" date="2020-07" db="EMBL/GenBank/DDBJ databases">
        <title>Genomic Encyclopedia of Type Strains, Phase IV (KMG-V): Genome sequencing to study the core and pangenomes of soil and plant-associated prokaryotes.</title>
        <authorList>
            <person name="Whitman W."/>
        </authorList>
    </citation>
    <scope>NUCLEOTIDE SEQUENCE [LARGE SCALE GENOMIC DNA]</scope>
    <source>
        <strain evidence="1 2">AN3</strain>
    </source>
</reference>
<accession>A0A839EWW6</accession>
<organism evidence="1 2">
    <name type="scientific">Phyllobacterium myrsinacearum</name>
    <dbReference type="NCBI Taxonomy" id="28101"/>
    <lineage>
        <taxon>Bacteria</taxon>
        <taxon>Pseudomonadati</taxon>
        <taxon>Pseudomonadota</taxon>
        <taxon>Alphaproteobacteria</taxon>
        <taxon>Hyphomicrobiales</taxon>
        <taxon>Phyllobacteriaceae</taxon>
        <taxon>Phyllobacterium</taxon>
    </lineage>
</organism>
<sequence length="87" mass="8969">MKRNFVFVATAIATCAILVGCGVDPQKATAALNAQGISDVTIGDHAFFGCGESDSRASEFRGTGANGKPVTGVVCSAWLKGITVRYD</sequence>
<gene>
    <name evidence="1" type="ORF">FHW16_005541</name>
</gene>
<comment type="caution">
    <text evidence="1">The sequence shown here is derived from an EMBL/GenBank/DDBJ whole genome shotgun (WGS) entry which is preliminary data.</text>
</comment>
<dbReference type="AlphaFoldDB" id="A0A839EWW6"/>
<protein>
    <recommendedName>
        <fullName evidence="3">Lipoprotein</fullName>
    </recommendedName>
</protein>
<evidence type="ECO:0000313" key="1">
    <source>
        <dbReference type="EMBL" id="MBA8881796.1"/>
    </source>
</evidence>
<evidence type="ECO:0008006" key="3">
    <source>
        <dbReference type="Google" id="ProtNLM"/>
    </source>
</evidence>
<keyword evidence="2" id="KW-1185">Reference proteome</keyword>
<dbReference type="EMBL" id="JACGXN010000016">
    <property type="protein sequence ID" value="MBA8881796.1"/>
    <property type="molecule type" value="Genomic_DNA"/>
</dbReference>
<name>A0A839EWW6_9HYPH</name>